<name>A0A3B1DDA7_9ZZZZ</name>
<sequence>FDSSADRFLDVESLIFLLEGLANIISQALTR</sequence>
<reference evidence="1" key="1">
    <citation type="submission" date="2018-06" db="EMBL/GenBank/DDBJ databases">
        <authorList>
            <person name="Zhirakovskaya E."/>
        </authorList>
    </citation>
    <scope>NUCLEOTIDE SEQUENCE</scope>
</reference>
<gene>
    <name evidence="1" type="ORF">MNBD_NITROSPIRAE03-1516</name>
</gene>
<dbReference type="AlphaFoldDB" id="A0A3B1DDA7"/>
<proteinExistence type="predicted"/>
<organism evidence="1">
    <name type="scientific">hydrothermal vent metagenome</name>
    <dbReference type="NCBI Taxonomy" id="652676"/>
    <lineage>
        <taxon>unclassified sequences</taxon>
        <taxon>metagenomes</taxon>
        <taxon>ecological metagenomes</taxon>
    </lineage>
</organism>
<accession>A0A3B1DDA7</accession>
<evidence type="ECO:0000313" key="1">
    <source>
        <dbReference type="EMBL" id="VAX33978.1"/>
    </source>
</evidence>
<dbReference type="EMBL" id="UOGI01000230">
    <property type="protein sequence ID" value="VAX33978.1"/>
    <property type="molecule type" value="Genomic_DNA"/>
</dbReference>
<feature type="non-terminal residue" evidence="1">
    <location>
        <position position="1"/>
    </location>
</feature>
<protein>
    <submittedName>
        <fullName evidence="1">Uncharacterized protein</fullName>
    </submittedName>
</protein>